<evidence type="ECO:0000256" key="1">
    <source>
        <dbReference type="SAM" id="MobiDB-lite"/>
    </source>
</evidence>
<protein>
    <submittedName>
        <fullName evidence="2">Uncharacterized protein</fullName>
    </submittedName>
</protein>
<comment type="caution">
    <text evidence="2">The sequence shown here is derived from an EMBL/GenBank/DDBJ whole genome shotgun (WGS) entry which is preliminary data.</text>
</comment>
<feature type="region of interest" description="Disordered" evidence="1">
    <location>
        <begin position="299"/>
        <end position="323"/>
    </location>
</feature>
<dbReference type="Proteomes" id="UP001500975">
    <property type="component" value="Unassembled WGS sequence"/>
</dbReference>
<reference evidence="3" key="1">
    <citation type="journal article" date="2019" name="Int. J. Syst. Evol. Microbiol.">
        <title>The Global Catalogue of Microorganisms (GCM) 10K type strain sequencing project: providing services to taxonomists for standard genome sequencing and annotation.</title>
        <authorList>
            <consortium name="The Broad Institute Genomics Platform"/>
            <consortium name="The Broad Institute Genome Sequencing Center for Infectious Disease"/>
            <person name="Wu L."/>
            <person name="Ma J."/>
        </authorList>
    </citation>
    <scope>NUCLEOTIDE SEQUENCE [LARGE SCALE GENOMIC DNA]</scope>
    <source>
        <strain evidence="3">JCM 17804</strain>
    </source>
</reference>
<name>A0ABP8GTQ5_9BURK</name>
<dbReference type="EMBL" id="BAABGJ010000002">
    <property type="protein sequence ID" value="GAA4329758.1"/>
    <property type="molecule type" value="Genomic_DNA"/>
</dbReference>
<evidence type="ECO:0000313" key="2">
    <source>
        <dbReference type="EMBL" id="GAA4329758.1"/>
    </source>
</evidence>
<accession>A0ABP8GTQ5</accession>
<dbReference type="RefSeq" id="WP_345535402.1">
    <property type="nucleotide sequence ID" value="NZ_BAABGJ010000002.1"/>
</dbReference>
<organism evidence="2 3">
    <name type="scientific">Variovorax defluvii</name>
    <dbReference type="NCBI Taxonomy" id="913761"/>
    <lineage>
        <taxon>Bacteria</taxon>
        <taxon>Pseudomonadati</taxon>
        <taxon>Pseudomonadota</taxon>
        <taxon>Betaproteobacteria</taxon>
        <taxon>Burkholderiales</taxon>
        <taxon>Comamonadaceae</taxon>
        <taxon>Variovorax</taxon>
    </lineage>
</organism>
<proteinExistence type="predicted"/>
<keyword evidence="3" id="KW-1185">Reference proteome</keyword>
<sequence length="1515" mass="161645">MGTSNVSGSTFFRSGMTLAAATTTTAAAPHPPQLPALMGERLCASDRPLALLPVRLETRFFAQPDGSSELRVRIYPDKIHLDSHEPELMPGEQEWGRHYWEQDWRAGADTAARADVWRQLADRFGAARAAWIARMLAPLNASQRPASPVPAAQPLPDAPQWPAVAVVDDGQDAAWRRPPLARLMPAHWIAIVQSGGLPVIAVRGGPVRTPLAAGPDPRAPAAAVAADQLAVDEGMRWMVDFDAAEQAGMALRIAVPAPLLAAGLDSLFVLGAAATDAESTATALAELLDAHHYTDGAGFVRTGTPTNNTADRRPDYASSDPGQARSFATEVQADPAMLTTASNARRLGLALGLPAERIAPVLGRLPGAAAQPDADMRAMNTTLWPVGWGYFLSNLAGPEGSGLTPAHIDWARSHFLDHVRSAGPFAALRLGRQPYGILPVTSLDQWRPRATEEDAMARDRWLQNILLQLRDTAWRPRLGDAARVGRRQPPDPDADLADVMRTDAVSSSYGTRVVLGRHYFQHLRAFLGEDLQGSGFLAMQDAIATGLLDRLGFPWRPRITRAIHAELDFPVGAPLVQAGEVSPWHMLEPDYIAALLAQRSIDTLTSMRPDPADPAAGASLLQTLLRHALLRELAQATALIAAGLPGHDAAILMRDPELVDLVAGAAPTLSWKRQLELKVPAVTGDRTIREFLEAATDFAQPPLASLGAFRDGLAWLRTLDSEALQLLMQGTLDLSAHRLDAWISSFATKRLAAMRAAAPEGIYAGAYGWVENLRPTPAAAASPVAPPPGESAPLVAMPNDSGFIHAPSTAHATAAALLRNAHLGAGGVPQEGGPFAIELNSRRVREAAQLLEGVRQGQPLGALLGYRFERNLHDMGLDRFVAPLRDFAPLVGGKLEPKTQPLESIAAHNVVDGLVLHSRWREDGRPLRSLLLRAGAGDAELDKMTRELDALGDAIDGLGDALTAETAYQMARGNTSRVASTLAAIAHGDAPAPELEVARFPRSGIALTHRVLALWSGKPASTTGWAAVSSSARASAEPMLNAWAAKLMGDPRKVRCTVDRLDDAGAVVQTLVLRLSELQLAPIDVVYGVEPAAGHRTAERAPDDVEQRLLHLARTRPNGFGAAARLRVRHVRPDDLAAGELSLLDVLEQARALRRLLAGARAADAEDLNPPERAGAGTLDLSELEARVLKAEKALTTAHKALDTLVKQGADSSAEGLRAALLKLGGFGMSPTVPVIAPGEEATARDALRQQAAAVLQQSQQRIARGSGLRSAPAATELRARREQLLERLRAVFGPGFVVLPRFACDAAGGAELADALAAQSGTLDDDVFAPHTWLARSARVRDPVARLSACLRGAEVLNTGERTNLRVAQLPFVRGERWVALPCDPDTGPPAGKLSLLLHTPTTFDTAQTLCGLAVDEWVEVVPSPRETTAITFQYDPPDACAPQSVLLAVPPAPDEDWTIAGVWRVLAETLDLAKLRAIDPEALTNTAQYLPALYLAFNAKDDAVSTDAAAFIR</sequence>
<gene>
    <name evidence="2" type="ORF">GCM10023165_02820</name>
</gene>
<evidence type="ECO:0000313" key="3">
    <source>
        <dbReference type="Proteomes" id="UP001500975"/>
    </source>
</evidence>